<proteinExistence type="predicted"/>
<evidence type="ECO:0000313" key="3">
    <source>
        <dbReference type="Proteomes" id="UP000637643"/>
    </source>
</evidence>
<keyword evidence="1" id="KW-0472">Membrane</keyword>
<dbReference type="AlphaFoldDB" id="A0A917FI17"/>
<keyword evidence="1" id="KW-0812">Transmembrane</keyword>
<dbReference type="RefSeq" id="WP_229696103.1">
    <property type="nucleotide sequence ID" value="NZ_BMKR01000008.1"/>
</dbReference>
<protein>
    <submittedName>
        <fullName evidence="2">Uncharacterized protein</fullName>
    </submittedName>
</protein>
<evidence type="ECO:0000256" key="1">
    <source>
        <dbReference type="SAM" id="Phobius"/>
    </source>
</evidence>
<organism evidence="2 3">
    <name type="scientific">Paenibacillus albidus</name>
    <dbReference type="NCBI Taxonomy" id="2041023"/>
    <lineage>
        <taxon>Bacteria</taxon>
        <taxon>Bacillati</taxon>
        <taxon>Bacillota</taxon>
        <taxon>Bacilli</taxon>
        <taxon>Bacillales</taxon>
        <taxon>Paenibacillaceae</taxon>
        <taxon>Paenibacillus</taxon>
    </lineage>
</organism>
<gene>
    <name evidence="2" type="ORF">GCM10010912_24910</name>
</gene>
<keyword evidence="1" id="KW-1133">Transmembrane helix</keyword>
<reference evidence="2" key="2">
    <citation type="submission" date="2020-09" db="EMBL/GenBank/DDBJ databases">
        <authorList>
            <person name="Sun Q."/>
            <person name="Zhou Y."/>
        </authorList>
    </citation>
    <scope>NUCLEOTIDE SEQUENCE</scope>
    <source>
        <strain evidence="2">CGMCC 1.16134</strain>
    </source>
</reference>
<accession>A0A917FI17</accession>
<sequence>MKKAMALIALALFAITALMTIYSFVFPFEAGQRLQGLWFGMIVVLCPVGLVLGVGSIGNPQPKFSTAAIIGHIVLAVFLVLYMTLGYLVFGV</sequence>
<comment type="caution">
    <text evidence="2">The sequence shown here is derived from an EMBL/GenBank/DDBJ whole genome shotgun (WGS) entry which is preliminary data.</text>
</comment>
<dbReference type="Proteomes" id="UP000637643">
    <property type="component" value="Unassembled WGS sequence"/>
</dbReference>
<feature type="transmembrane region" description="Helical" evidence="1">
    <location>
        <begin position="37"/>
        <end position="57"/>
    </location>
</feature>
<dbReference type="EMBL" id="BMKR01000008">
    <property type="protein sequence ID" value="GGF78875.1"/>
    <property type="molecule type" value="Genomic_DNA"/>
</dbReference>
<feature type="transmembrane region" description="Helical" evidence="1">
    <location>
        <begin position="69"/>
        <end position="90"/>
    </location>
</feature>
<evidence type="ECO:0000313" key="2">
    <source>
        <dbReference type="EMBL" id="GGF78875.1"/>
    </source>
</evidence>
<name>A0A917FI17_9BACL</name>
<keyword evidence="3" id="KW-1185">Reference proteome</keyword>
<reference evidence="2" key="1">
    <citation type="journal article" date="2014" name="Int. J. Syst. Evol. Microbiol.">
        <title>Complete genome sequence of Corynebacterium casei LMG S-19264T (=DSM 44701T), isolated from a smear-ripened cheese.</title>
        <authorList>
            <consortium name="US DOE Joint Genome Institute (JGI-PGF)"/>
            <person name="Walter F."/>
            <person name="Albersmeier A."/>
            <person name="Kalinowski J."/>
            <person name="Ruckert C."/>
        </authorList>
    </citation>
    <scope>NUCLEOTIDE SEQUENCE</scope>
    <source>
        <strain evidence="2">CGMCC 1.16134</strain>
    </source>
</reference>